<dbReference type="EMBL" id="QPIJ01000001">
    <property type="protein sequence ID" value="RCV93889.1"/>
    <property type="molecule type" value="Genomic_DNA"/>
</dbReference>
<evidence type="ECO:0000313" key="2">
    <source>
        <dbReference type="Proteomes" id="UP000253204"/>
    </source>
</evidence>
<dbReference type="AlphaFoldDB" id="A0A368U9J0"/>
<protein>
    <recommendedName>
        <fullName evidence="3">PRTRC system protein B</fullName>
    </recommendedName>
</protein>
<sequence length="246" mass="27514">MATANKEPDMLNHNIDSRAILLHQNTQTNSVEITSHDIIALPHKGQGRMNYTLGAGQVFGHEQKQEFCDILLNEREQQGLNLLPDHLLAKTPYALVWWMPPQVRELSFMDKKGSPITFTLKVPGVVAAMCRGTLYFAAFKGAKRPSADTPLYRVPLPNLIGDFKFCMGNCTVPRDAAEAHIPAWEAFLWESRNNHLGREPLKGISSLDDYLDLLGRFDGTKRFPTAKLVATDATLGRFLNALERQG</sequence>
<evidence type="ECO:0008006" key="3">
    <source>
        <dbReference type="Google" id="ProtNLM"/>
    </source>
</evidence>
<keyword evidence="2" id="KW-1185">Reference proteome</keyword>
<name>A0A368U9J0_9GAMM</name>
<dbReference type="Pfam" id="PF14460">
    <property type="entry name" value="Prok-E2_D"/>
    <property type="match status" value="1"/>
</dbReference>
<dbReference type="InterPro" id="IPR032787">
    <property type="entry name" value="Prok-E2_D"/>
</dbReference>
<dbReference type="OrthoDB" id="8556159at2"/>
<gene>
    <name evidence="1" type="ORF">DU506_01650</name>
</gene>
<comment type="caution">
    <text evidence="1">The sequence shown here is derived from an EMBL/GenBank/DDBJ whole genome shotgun (WGS) entry which is preliminary data.</text>
</comment>
<accession>A0A368U9J0</accession>
<reference evidence="1 2" key="1">
    <citation type="submission" date="2018-07" db="EMBL/GenBank/DDBJ databases">
        <title>Halomonas rutogse sp. nov., isolated from Lake TangqianCo on Tibetan Plateau.</title>
        <authorList>
            <person name="Lu H."/>
            <person name="Xing P."/>
            <person name="Wu Q."/>
        </authorList>
    </citation>
    <scope>NUCLEOTIDE SEQUENCE [LARGE SCALE GENOMIC DNA]</scope>
    <source>
        <strain evidence="1 2">TQ8S</strain>
    </source>
</reference>
<proteinExistence type="predicted"/>
<organism evidence="1 2">
    <name type="scientific">Vreelandella rituensis</name>
    <dbReference type="NCBI Taxonomy" id="2282306"/>
    <lineage>
        <taxon>Bacteria</taxon>
        <taxon>Pseudomonadati</taxon>
        <taxon>Pseudomonadota</taxon>
        <taxon>Gammaproteobacteria</taxon>
        <taxon>Oceanospirillales</taxon>
        <taxon>Halomonadaceae</taxon>
        <taxon>Vreelandella</taxon>
    </lineage>
</organism>
<dbReference type="Proteomes" id="UP000253204">
    <property type="component" value="Unassembled WGS sequence"/>
</dbReference>
<evidence type="ECO:0000313" key="1">
    <source>
        <dbReference type="EMBL" id="RCV93889.1"/>
    </source>
</evidence>